<gene>
    <name evidence="4" type="ORF">C2E21_1470</name>
</gene>
<comment type="caution">
    <text evidence="4">The sequence shown here is derived from an EMBL/GenBank/DDBJ whole genome shotgun (WGS) entry which is preliminary data.</text>
</comment>
<dbReference type="AlphaFoldDB" id="A0A2P6U072"/>
<feature type="compositionally biased region" description="Polar residues" evidence="2">
    <location>
        <begin position="275"/>
        <end position="292"/>
    </location>
</feature>
<reference evidence="4 5" key="1">
    <citation type="journal article" date="2018" name="Plant J.">
        <title>Genome sequences of Chlorella sorokiniana UTEX 1602 and Micractinium conductrix SAG 241.80: implications to maltose excretion by a green alga.</title>
        <authorList>
            <person name="Arriola M.B."/>
            <person name="Velmurugan N."/>
            <person name="Zhang Y."/>
            <person name="Plunkett M.H."/>
            <person name="Hondzo H."/>
            <person name="Barney B.M."/>
        </authorList>
    </citation>
    <scope>NUCLEOTIDE SEQUENCE [LARGE SCALE GENOMIC DNA]</scope>
    <source>
        <strain evidence="5">UTEX 1602</strain>
    </source>
</reference>
<keyword evidence="3" id="KW-0472">Membrane</keyword>
<sequence>MSLPADKPRGLAERGASCLAWNLRLFSVLQLAAGIGYVVLAVFLQFPPGDPLTLGLWAIGCLAILTAIFGLAGGCCRWGCCLGVYLVLSVLATLAQAGFVLFLFIDPARAEREVAKYQRTRNGAIKDNLHDIIIYGRWGLLGLLAAQVLAIAVAAVLRCCSRHRQYEEFQEEEEAEYEARRAAAANQLDSLKSKLGLAAAVADSPTAAAAGSKRVINISAVSGSAAERMQQQASAAASMRSVLFERSNTAEDGKLEVEMEAGKIGSRVVTDEEQQQSTSTGTAWRQSGTPSHQQQQQRPFKPSWSKQGKNA</sequence>
<evidence type="ECO:0000313" key="4">
    <source>
        <dbReference type="EMBL" id="PRW59708.1"/>
    </source>
</evidence>
<proteinExistence type="predicted"/>
<keyword evidence="3" id="KW-1133">Transmembrane helix</keyword>
<dbReference type="PANTHER" id="PTHR39113">
    <property type="entry name" value="MEMBRANE LIPOPROTEIN-RELATED"/>
    <property type="match status" value="1"/>
</dbReference>
<keyword evidence="1" id="KW-0175">Coiled coil</keyword>
<keyword evidence="3" id="KW-0812">Transmembrane</keyword>
<evidence type="ECO:0000256" key="1">
    <source>
        <dbReference type="SAM" id="Coils"/>
    </source>
</evidence>
<protein>
    <submittedName>
        <fullName evidence="4">Tobamovirus multiplication 2A-like</fullName>
    </submittedName>
</protein>
<feature type="transmembrane region" description="Helical" evidence="3">
    <location>
        <begin position="21"/>
        <end position="46"/>
    </location>
</feature>
<feature type="transmembrane region" description="Helical" evidence="3">
    <location>
        <begin position="52"/>
        <end position="72"/>
    </location>
</feature>
<dbReference type="EMBL" id="LHPG02000003">
    <property type="protein sequence ID" value="PRW59708.1"/>
    <property type="molecule type" value="Genomic_DNA"/>
</dbReference>
<evidence type="ECO:0000256" key="2">
    <source>
        <dbReference type="SAM" id="MobiDB-lite"/>
    </source>
</evidence>
<name>A0A2P6U072_CHLSO</name>
<accession>A0A2P6U072</accession>
<keyword evidence="5" id="KW-1185">Reference proteome</keyword>
<dbReference type="Proteomes" id="UP000239899">
    <property type="component" value="Unassembled WGS sequence"/>
</dbReference>
<evidence type="ECO:0000256" key="3">
    <source>
        <dbReference type="SAM" id="Phobius"/>
    </source>
</evidence>
<feature type="transmembrane region" description="Helical" evidence="3">
    <location>
        <begin position="84"/>
        <end position="105"/>
    </location>
</feature>
<feature type="transmembrane region" description="Helical" evidence="3">
    <location>
        <begin position="138"/>
        <end position="157"/>
    </location>
</feature>
<dbReference type="PANTHER" id="PTHR39113:SF1">
    <property type="entry name" value="MEMBRANE LIPOPROTEIN"/>
    <property type="match status" value="1"/>
</dbReference>
<feature type="coiled-coil region" evidence="1">
    <location>
        <begin position="167"/>
        <end position="194"/>
    </location>
</feature>
<feature type="region of interest" description="Disordered" evidence="2">
    <location>
        <begin position="261"/>
        <end position="311"/>
    </location>
</feature>
<dbReference type="OrthoDB" id="510585at2759"/>
<evidence type="ECO:0000313" key="5">
    <source>
        <dbReference type="Proteomes" id="UP000239899"/>
    </source>
</evidence>
<organism evidence="4 5">
    <name type="scientific">Chlorella sorokiniana</name>
    <name type="common">Freshwater green alga</name>
    <dbReference type="NCBI Taxonomy" id="3076"/>
    <lineage>
        <taxon>Eukaryota</taxon>
        <taxon>Viridiplantae</taxon>
        <taxon>Chlorophyta</taxon>
        <taxon>core chlorophytes</taxon>
        <taxon>Trebouxiophyceae</taxon>
        <taxon>Chlorellales</taxon>
        <taxon>Chlorellaceae</taxon>
        <taxon>Chlorella clade</taxon>
        <taxon>Chlorella</taxon>
    </lineage>
</organism>